<evidence type="ECO:0000256" key="3">
    <source>
        <dbReference type="ARBA" id="ARBA00023004"/>
    </source>
</evidence>
<dbReference type="Gene3D" id="3.40.50.740">
    <property type="match status" value="1"/>
</dbReference>
<keyword evidence="1" id="KW-0004">4Fe-4S</keyword>
<dbReference type="PANTHER" id="PTHR43105:SF10">
    <property type="entry name" value="NADH-QUINONE OXIDOREDUCTASE SUBUNIT G"/>
    <property type="match status" value="1"/>
</dbReference>
<evidence type="ECO:0000256" key="1">
    <source>
        <dbReference type="ARBA" id="ARBA00022485"/>
    </source>
</evidence>
<dbReference type="PROSITE" id="PS51669">
    <property type="entry name" value="4FE4S_MOW_BIS_MGD"/>
    <property type="match status" value="1"/>
</dbReference>
<dbReference type="SMART" id="SM00926">
    <property type="entry name" value="Molybdop_Fe4S4"/>
    <property type="match status" value="1"/>
</dbReference>
<keyword evidence="3" id="KW-0408">Iron</keyword>
<accession>A0ABN6FF42</accession>
<evidence type="ECO:0000256" key="5">
    <source>
        <dbReference type="SAM" id="MobiDB-lite"/>
    </source>
</evidence>
<dbReference type="InterPro" id="IPR006657">
    <property type="entry name" value="MoPterin_dinucl-bd_dom"/>
</dbReference>
<keyword evidence="4" id="KW-0411">Iron-sulfur</keyword>
<sequence length="761" mass="79646">MTATHCPYCALQCAMTVTPSPQDAAPEVAGRDFPTNRGGLCRKGWTAAELLAHPERVTSPLMRTDDGELVAVDWDVALARVAAEVRRVQAAHGKDAVGVFGGGGLTNEKAYLLGKFARVALGTSRIDYNGRFCMSSAAAAANRAFGIDRGLPFPLADLDAADTVLMLGSNVADTMPPFVQHLAGAREAGGLIVVDPRRSATAALTADGAGLHLAPAPHTDLVLLLGLAHVVLNEGLADEVYVAERTAGLGALARSVAPWWPERVQAATGVPAHLVREAARRLAESARTGSCYILTGRGIEQHADGTDTVTAAINLALLLGLPGSARGGYGTLTGQGNGQGGREHGQKSDQLPGYRKITDPAAREHIARVWGVPEASIPGPGVPAVELLASLGRPTADGNPGGVRCLFVHGANVVVSAPDAASVREGLRALDFLVVCDFFLSETAREADVVLPVLQWAEEEGTMTNLEGRVLRRRRAVAPPTGARSELWIMNRLAALLDAPSRFPEDPHEVFEELRAASAGGPADYSGVTYGRLDAGEALYWPCPEGAPVRDGVGGTPRLFAERFAHPDGRARLVPIRAVAPQSATEPGAAAPTPGTFQLATGRLLEHYQSGAQTRRVAGLAAAQPEARLAIHPAPAARLGIDDGAWVRICRAGRAARRDAAAGLLRPGDANQRPEVVCRAELTAAVRPDTVFLPFHFAGPASANLLTHPATDPISGMPEFKTTRVVVEPADLTSADIPGDDVLADAILLSAVPAGQREERA</sequence>
<organism evidence="7 8">
    <name type="scientific">Sinomonas cyclohexanicum</name>
    <name type="common">Corynebacterium cyclohexanicum</name>
    <dbReference type="NCBI Taxonomy" id="322009"/>
    <lineage>
        <taxon>Bacteria</taxon>
        <taxon>Bacillati</taxon>
        <taxon>Actinomycetota</taxon>
        <taxon>Actinomycetes</taxon>
        <taxon>Micrococcales</taxon>
        <taxon>Micrococcaceae</taxon>
        <taxon>Sinomonas</taxon>
    </lineage>
</organism>
<feature type="compositionally biased region" description="Gly residues" evidence="5">
    <location>
        <begin position="330"/>
        <end position="340"/>
    </location>
</feature>
<evidence type="ECO:0000256" key="4">
    <source>
        <dbReference type="ARBA" id="ARBA00023014"/>
    </source>
</evidence>
<dbReference type="InterPro" id="IPR009010">
    <property type="entry name" value="Asp_de-COase-like_dom_sf"/>
</dbReference>
<dbReference type="SUPFAM" id="SSF53706">
    <property type="entry name" value="Formate dehydrogenase/DMSO reductase, domains 1-3"/>
    <property type="match status" value="1"/>
</dbReference>
<dbReference type="Gene3D" id="3.40.228.10">
    <property type="entry name" value="Dimethylsulfoxide Reductase, domain 2"/>
    <property type="match status" value="1"/>
</dbReference>
<evidence type="ECO:0000256" key="2">
    <source>
        <dbReference type="ARBA" id="ARBA00022723"/>
    </source>
</evidence>
<name>A0ABN6FF42_SINCY</name>
<dbReference type="InterPro" id="IPR006963">
    <property type="entry name" value="Mopterin_OxRdtase_4Fe-4S_dom"/>
</dbReference>
<dbReference type="InterPro" id="IPR006656">
    <property type="entry name" value="Mopterin_OxRdtase"/>
</dbReference>
<gene>
    <name evidence="7" type="primary">nasA</name>
    <name evidence="7" type="ORF">SCMU_13390</name>
</gene>
<dbReference type="Pfam" id="PF00384">
    <property type="entry name" value="Molybdopterin"/>
    <property type="match status" value="1"/>
</dbReference>
<proteinExistence type="predicted"/>
<protein>
    <submittedName>
        <fullName evidence="7">Molybdopterin oxidoreductase</fullName>
    </submittedName>
</protein>
<dbReference type="SUPFAM" id="SSF50692">
    <property type="entry name" value="ADC-like"/>
    <property type="match status" value="1"/>
</dbReference>
<dbReference type="EMBL" id="AP024525">
    <property type="protein sequence ID" value="BCT75497.1"/>
    <property type="molecule type" value="Genomic_DNA"/>
</dbReference>
<dbReference type="CDD" id="cd00508">
    <property type="entry name" value="MopB_CT_Fdh-Nap-like"/>
    <property type="match status" value="1"/>
</dbReference>
<dbReference type="Proteomes" id="UP001319861">
    <property type="component" value="Chromosome"/>
</dbReference>
<evidence type="ECO:0000259" key="6">
    <source>
        <dbReference type="PROSITE" id="PS51669"/>
    </source>
</evidence>
<dbReference type="Pfam" id="PF04879">
    <property type="entry name" value="Molybdop_Fe4S4"/>
    <property type="match status" value="1"/>
</dbReference>
<evidence type="ECO:0000313" key="7">
    <source>
        <dbReference type="EMBL" id="BCT75497.1"/>
    </source>
</evidence>
<keyword evidence="8" id="KW-1185">Reference proteome</keyword>
<dbReference type="InterPro" id="IPR050123">
    <property type="entry name" value="Prok_molybdopt-oxidoreductase"/>
</dbReference>
<dbReference type="Gene3D" id="2.20.25.90">
    <property type="entry name" value="ADC-like domains"/>
    <property type="match status" value="1"/>
</dbReference>
<dbReference type="Pfam" id="PF01568">
    <property type="entry name" value="Molydop_binding"/>
    <property type="match status" value="2"/>
</dbReference>
<dbReference type="PANTHER" id="PTHR43105">
    <property type="entry name" value="RESPIRATORY NITRATE REDUCTASE"/>
    <property type="match status" value="1"/>
</dbReference>
<feature type="domain" description="4Fe-4S Mo/W bis-MGD-type" evidence="6">
    <location>
        <begin position="1"/>
        <end position="55"/>
    </location>
</feature>
<feature type="region of interest" description="Disordered" evidence="5">
    <location>
        <begin position="330"/>
        <end position="354"/>
    </location>
</feature>
<dbReference type="Gene3D" id="2.40.40.20">
    <property type="match status" value="1"/>
</dbReference>
<reference evidence="7 8" key="1">
    <citation type="journal article" date="2021" name="J. Biosci. Bioeng.">
        <title>Identification and characterization of a chc gene cluster responsible for the aromatization pathway of cyclohexanecarboxylate degradation in Sinomonas cyclohexanicum ATCC 51369.</title>
        <authorList>
            <person name="Yamamoto T."/>
            <person name="Hasegawa Y."/>
            <person name="Lau P.C.K."/>
            <person name="Iwaki H."/>
        </authorList>
    </citation>
    <scope>NUCLEOTIDE SEQUENCE [LARGE SCALE GENOMIC DNA]</scope>
    <source>
        <strain evidence="7 8">ATCC 51369</strain>
    </source>
</reference>
<evidence type="ECO:0000313" key="8">
    <source>
        <dbReference type="Proteomes" id="UP001319861"/>
    </source>
</evidence>
<keyword evidence="2" id="KW-0479">Metal-binding</keyword>